<dbReference type="EMBL" id="JANRMS010000013">
    <property type="protein sequence ID" value="KAJ3549851.1"/>
    <property type="molecule type" value="Genomic_DNA"/>
</dbReference>
<comment type="caution">
    <text evidence="1">The sequence shown here is derived from an EMBL/GenBank/DDBJ whole genome shotgun (WGS) entry which is preliminary data.</text>
</comment>
<evidence type="ECO:0000313" key="1">
    <source>
        <dbReference type="EMBL" id="KAJ3549851.1"/>
    </source>
</evidence>
<gene>
    <name evidence="1" type="ORF">NM208_g281</name>
</gene>
<sequence length="743" mass="84187">MPRQGLIPARQTQALHGLGRRGPYPLFRPLSRPSFPQIPSIDARFRNIPPNITNELTHARQFTHDGRFTALRSRVTPLSKILIACIAFSFLVSCAYEPLKDRGVFSDIADSTIFRVIPPKLVEPPDGANETIYRPTTREKEIRLLVLEPGAPGDELKCHIVHAELSWRTRYEALSYFWGDGTVTRPLNCSGRTEVIYVNLHDALSDLRLPDRERVLWTDRLCINQSDDEEVTTQMKLMGEIYSQASQVLIYLGKTDPSVEGAMEAIRRVDWEFGESFWKNVSWIIYELWRGLPEDEINWVPVINLLRRPWFQRTWVFQEVVLAKRGQVICGDQLIPWTVFERSVAVMITYKAFIKDIPAYESMDTIISGISLMASARLVRHTEWKTFSPHLWLYRQGSPLRRQASLKLLDLILESRSFSCKKSEDKIFGMLGSLSPGDVFRNFVLWDIFYNDSLRALGSSSDKAGSQYSSPSWVPDFERLDPQRSLTGTKNQVKFNASAGLPKQVWASNEETVLHVKGKIVDTLHTIGKGSPATPNTFAGEGAHVYNFEPLSHLEINKHMIEEARDIWLAAIKRLDRCRDPLIATAVKKGILGTREDGKISWAPFLRTLVCDRTQEGKPAPKDFIRHDVAAFVRQTLEVDVIPEYLLQNDRTNGIGGLQALISLTESRRFAATDIGLTGYVPMRAKKGDLVCILYGSDVPFVVRKEAGGKYLLVGECYMHGIMEGEGLKIGATRDKDEVFTFI</sequence>
<accession>A0ACC1T0Q1</accession>
<keyword evidence="2" id="KW-1185">Reference proteome</keyword>
<evidence type="ECO:0000313" key="2">
    <source>
        <dbReference type="Proteomes" id="UP001148629"/>
    </source>
</evidence>
<protein>
    <submittedName>
        <fullName evidence="1">Uncharacterized protein</fullName>
    </submittedName>
</protein>
<organism evidence="1 2">
    <name type="scientific">Fusarium decemcellulare</name>
    <dbReference type="NCBI Taxonomy" id="57161"/>
    <lineage>
        <taxon>Eukaryota</taxon>
        <taxon>Fungi</taxon>
        <taxon>Dikarya</taxon>
        <taxon>Ascomycota</taxon>
        <taxon>Pezizomycotina</taxon>
        <taxon>Sordariomycetes</taxon>
        <taxon>Hypocreomycetidae</taxon>
        <taxon>Hypocreales</taxon>
        <taxon>Nectriaceae</taxon>
        <taxon>Fusarium</taxon>
        <taxon>Fusarium decemcellulare species complex</taxon>
    </lineage>
</organism>
<reference evidence="1" key="1">
    <citation type="submission" date="2022-08" db="EMBL/GenBank/DDBJ databases">
        <title>Genome Sequence of Fusarium decemcellulare.</title>
        <authorList>
            <person name="Buettner E."/>
        </authorList>
    </citation>
    <scope>NUCLEOTIDE SEQUENCE</scope>
    <source>
        <strain evidence="1">Babe19</strain>
    </source>
</reference>
<proteinExistence type="predicted"/>
<name>A0ACC1T0Q1_9HYPO</name>
<dbReference type="Proteomes" id="UP001148629">
    <property type="component" value="Unassembled WGS sequence"/>
</dbReference>